<proteinExistence type="predicted"/>
<dbReference type="PANTHER" id="PTHR41248">
    <property type="entry name" value="NORD PROTEIN"/>
    <property type="match status" value="1"/>
</dbReference>
<dbReference type="RefSeq" id="WP_011648458.1">
    <property type="nucleotide sequence ID" value="NZ_ARYI01000006.1"/>
</dbReference>
<dbReference type="Proteomes" id="UP000025061">
    <property type="component" value="Unassembled WGS sequence"/>
</dbReference>
<dbReference type="PANTHER" id="PTHR41248:SF1">
    <property type="entry name" value="NORD PROTEIN"/>
    <property type="match status" value="1"/>
</dbReference>
<gene>
    <name evidence="4" type="ORF">HHI_08098</name>
</gene>
<evidence type="ECO:0000313" key="4">
    <source>
        <dbReference type="EMBL" id="KCZ94740.1"/>
    </source>
</evidence>
<evidence type="ECO:0000256" key="2">
    <source>
        <dbReference type="SAM" id="MobiDB-lite"/>
    </source>
</evidence>
<protein>
    <recommendedName>
        <fullName evidence="1">Cobaltochelatase subunit CobT</fullName>
        <ecNumber evidence="1">6.6.1.2</ecNumber>
    </recommendedName>
</protein>
<feature type="compositionally biased region" description="Acidic residues" evidence="2">
    <location>
        <begin position="251"/>
        <end position="262"/>
    </location>
</feature>
<dbReference type="Pfam" id="PF11775">
    <property type="entry name" value="CobT_C"/>
    <property type="match status" value="1"/>
</dbReference>
<dbReference type="InterPro" id="IPR025861">
    <property type="entry name" value="CobT_VWA_dom"/>
</dbReference>
<feature type="compositionally biased region" description="Low complexity" evidence="2">
    <location>
        <begin position="631"/>
        <end position="640"/>
    </location>
</feature>
<dbReference type="OrthoDB" id="9764783at2"/>
<dbReference type="PIRSF" id="PIRSF031715">
    <property type="entry name" value="Cob_chel_CobT"/>
    <property type="match status" value="1"/>
</dbReference>
<dbReference type="EMBL" id="ARYI01000006">
    <property type="protein sequence ID" value="KCZ94740.1"/>
    <property type="molecule type" value="Genomic_DNA"/>
</dbReference>
<dbReference type="InterPro" id="IPR036465">
    <property type="entry name" value="vWFA_dom_sf"/>
</dbReference>
<feature type="domain" description="VWFA" evidence="3">
    <location>
        <begin position="402"/>
        <end position="624"/>
    </location>
</feature>
<dbReference type="EC" id="6.6.1.2" evidence="1"/>
<evidence type="ECO:0000313" key="5">
    <source>
        <dbReference type="Proteomes" id="UP000025061"/>
    </source>
</evidence>
<organism evidence="4 5">
    <name type="scientific">Hyphomonas hirschiana VP5</name>
    <dbReference type="NCBI Taxonomy" id="1280951"/>
    <lineage>
        <taxon>Bacteria</taxon>
        <taxon>Pseudomonadati</taxon>
        <taxon>Pseudomonadota</taxon>
        <taxon>Alphaproteobacteria</taxon>
        <taxon>Hyphomonadales</taxon>
        <taxon>Hyphomonadaceae</taxon>
        <taxon>Hyphomonas</taxon>
    </lineage>
</organism>
<dbReference type="InterPro" id="IPR051928">
    <property type="entry name" value="NorD/CobT"/>
</dbReference>
<dbReference type="Pfam" id="PF06213">
    <property type="entry name" value="CobT"/>
    <property type="match status" value="1"/>
</dbReference>
<feature type="compositionally biased region" description="Acidic residues" evidence="2">
    <location>
        <begin position="210"/>
        <end position="239"/>
    </location>
</feature>
<dbReference type="AlphaFoldDB" id="A0A059FVK6"/>
<dbReference type="InterPro" id="IPR002035">
    <property type="entry name" value="VWF_A"/>
</dbReference>
<dbReference type="SMART" id="SM00327">
    <property type="entry name" value="VWA"/>
    <property type="match status" value="1"/>
</dbReference>
<keyword evidence="5" id="KW-1185">Reference proteome</keyword>
<feature type="region of interest" description="Disordered" evidence="2">
    <location>
        <begin position="204"/>
        <end position="300"/>
    </location>
</feature>
<name>A0A059FVK6_9PROT</name>
<dbReference type="CDD" id="cd01454">
    <property type="entry name" value="vWA_norD_type"/>
    <property type="match status" value="1"/>
</dbReference>
<dbReference type="PROSITE" id="PS50234">
    <property type="entry name" value="VWFA"/>
    <property type="match status" value="1"/>
</dbReference>
<dbReference type="GO" id="GO:0051116">
    <property type="term" value="F:cobaltochelatase activity"/>
    <property type="evidence" value="ECO:0007669"/>
    <property type="project" value="UniProtKB-UniRule"/>
</dbReference>
<feature type="compositionally biased region" description="Acidic residues" evidence="2">
    <location>
        <begin position="269"/>
        <end position="283"/>
    </location>
</feature>
<feature type="region of interest" description="Disordered" evidence="2">
    <location>
        <begin position="631"/>
        <end position="663"/>
    </location>
</feature>
<evidence type="ECO:0000256" key="1">
    <source>
        <dbReference type="NCBIfam" id="TIGR01651"/>
    </source>
</evidence>
<dbReference type="NCBIfam" id="TIGR01651">
    <property type="entry name" value="CobT"/>
    <property type="match status" value="1"/>
</dbReference>
<comment type="caution">
    <text evidence="4">The sequence shown here is derived from an EMBL/GenBank/DDBJ whole genome shotgun (WGS) entry which is preliminary data.</text>
</comment>
<accession>A0A059FVK6</accession>
<dbReference type="GO" id="GO:0009236">
    <property type="term" value="P:cobalamin biosynthetic process"/>
    <property type="evidence" value="ECO:0007669"/>
    <property type="project" value="UniProtKB-UniRule"/>
</dbReference>
<reference evidence="4 5" key="1">
    <citation type="submission" date="2013-04" db="EMBL/GenBank/DDBJ databases">
        <title>Hyphomonas hirschiana VP5 Genome Sequencing.</title>
        <authorList>
            <person name="Lai Q."/>
            <person name="Shao Z."/>
        </authorList>
    </citation>
    <scope>NUCLEOTIDE SEQUENCE [LARGE SCALE GENOMIC DNA]</scope>
    <source>
        <strain evidence="4 5">VP5</strain>
    </source>
</reference>
<dbReference type="Gene3D" id="3.40.50.410">
    <property type="entry name" value="von Willebrand factor, type A domain"/>
    <property type="match status" value="1"/>
</dbReference>
<dbReference type="PATRIC" id="fig|1280951.3.peg.1634"/>
<evidence type="ECO:0000259" key="3">
    <source>
        <dbReference type="PROSITE" id="PS50234"/>
    </source>
</evidence>
<dbReference type="InterPro" id="IPR006538">
    <property type="entry name" value="CobT"/>
</dbReference>
<dbReference type="SUPFAM" id="SSF53300">
    <property type="entry name" value="vWA-like"/>
    <property type="match status" value="1"/>
</dbReference>
<sequence>MAKDTSPQELFKQALAATTKAMSAERDIEVGFGPDVGDQGTRLVLRTPPVELAPELAARIRGEADALALRRAHHDADAHLANRPQGDIPRRVYEAAETARIESLGANAMAGTAGNLEAVLDFRCRSTNFGMGAEDPDAVLAPALEFLLREKLTGRPLPESAKRVADVWREKVEANAGKALDALTGQLHDQAEFARTIRSIIRDLTASDLPGDEAESEDDAPSEETDEQQNQSGDDDTQTEEQMGASAEQLEAGETEDLEGEEANVSVDQDADLDADDTPDETEDGTKPLRPNFQDGDDRDRFNYKVFSRAHDEIANAQDLCDAEELTRLRAYLDHQLQGLQGAVSKLANKLQRRLMAQQNRTWSFDLEEGVLDTARLTRVITDPTAPLSFKQEDDTKFRDTVVTLLLDNSGSMRGRPIMVAALCADILARTLERCAVKTEILGFTTKAWKGGMAREDWVKAGKPQAPGRLNDIRHILYKQADAPYRRARRNLGLMMREGLLKENIDGEALLWAHDRLLARPEQRKILMVISDGAPVDDSTLNVNVGNYLERHLRQVIEEIETRSPVELIAIGIGHDVTRYYKRAVTIVDAEQLGGAMTEQLASLFDENEPNPRAMSIPPLSDKTVRGSSAITGAAAGAPSYGRKVGTGRDVKTTTLQAVKKKS</sequence>